<dbReference type="Proteomes" id="UP001311232">
    <property type="component" value="Unassembled WGS sequence"/>
</dbReference>
<comment type="similarity">
    <text evidence="5">Belongs to the tRNA methyltransferase O family.</text>
</comment>
<evidence type="ECO:0000313" key="12">
    <source>
        <dbReference type="EMBL" id="KAK5608473.1"/>
    </source>
</evidence>
<name>A0AAV9RHN7_9TELE</name>
<evidence type="ECO:0000256" key="5">
    <source>
        <dbReference type="ARBA" id="ARBA00033753"/>
    </source>
</evidence>
<dbReference type="InterPro" id="IPR036414">
    <property type="entry name" value="YaeB_N_sf"/>
</dbReference>
<protein>
    <recommendedName>
        <fullName evidence="7">tRNA (adenine(37)-N6)-methyltransferase</fullName>
    </recommendedName>
    <alternativeName>
        <fullName evidence="8">tRNA methyltransferase O</fullName>
    </alternativeName>
</protein>
<evidence type="ECO:0000256" key="1">
    <source>
        <dbReference type="ARBA" id="ARBA00022603"/>
    </source>
</evidence>
<evidence type="ECO:0000256" key="2">
    <source>
        <dbReference type="ARBA" id="ARBA00022679"/>
    </source>
</evidence>
<evidence type="ECO:0000256" key="7">
    <source>
        <dbReference type="ARBA" id="ARBA00068542"/>
    </source>
</evidence>
<dbReference type="InterPro" id="IPR040372">
    <property type="entry name" value="YaeB-like"/>
</dbReference>
<dbReference type="GO" id="GO:0032259">
    <property type="term" value="P:methylation"/>
    <property type="evidence" value="ECO:0007669"/>
    <property type="project" value="UniProtKB-KW"/>
</dbReference>
<dbReference type="GO" id="GO:0008168">
    <property type="term" value="F:methyltransferase activity"/>
    <property type="evidence" value="ECO:0007669"/>
    <property type="project" value="UniProtKB-KW"/>
</dbReference>
<evidence type="ECO:0000256" key="9">
    <source>
        <dbReference type="SAM" id="Coils"/>
    </source>
</evidence>
<keyword evidence="1" id="KW-0489">Methyltransferase</keyword>
<sequence>MTPLCEHCGENVKKINQQVSVMRKEIKNLRQTLDSAVRAHRKHLMSLQTAVSKIDLTGNDKKDCTPSSPSLSAQDALEQGKIRTVPIGYMSSCFSVKNGTPRQPTICGTSRAQLRIQQSVFNNPEHALVGLEQYSHVWIIFLFHKNGHLSYKAKVKPPRLNGQRVGVYSTRSPHRPNSLGLTLAKLDKIQGDTLHLSGIDMIAGTPVLDIKPYIPEYDSPHTRTVLDSQQHESHQDLPTVSENKETSSLNFDLDQDAQFKLEDSRNDKDKDEGLYLRGKSETCVSLTHSQTAGAQLFLPRETVSLLKEVESFVNKDETLPPDCKSKNSVSDDVKTEPPALIMDWPCYDGDSSTTIADWIREPLVSSLDVHFTPHAQKQLEEFLPAHLSEPSDCERPRFKFLRSPEEAAAAIRGVLSADPRSVYRRTQCRDRLFFFTLDTADITCWFGQGFAEVLQVRPAGSQRPKDPF</sequence>
<dbReference type="CDD" id="cd09281">
    <property type="entry name" value="UPF0066"/>
    <property type="match status" value="1"/>
</dbReference>
<feature type="domain" description="TsaA-like" evidence="11">
    <location>
        <begin position="84"/>
        <end position="222"/>
    </location>
</feature>
<evidence type="ECO:0000256" key="6">
    <source>
        <dbReference type="ARBA" id="ARBA00051117"/>
    </source>
</evidence>
<dbReference type="FunFam" id="2.40.30.70:FF:000002">
    <property type="entry name" value="tRNA (Adenine(37)-N6)-methyltransferase isoform X1"/>
    <property type="match status" value="1"/>
</dbReference>
<evidence type="ECO:0000313" key="13">
    <source>
        <dbReference type="Proteomes" id="UP001311232"/>
    </source>
</evidence>
<keyword evidence="2" id="KW-0808">Transferase</keyword>
<comment type="caution">
    <text evidence="12">The sequence shown here is derived from an EMBL/GenBank/DDBJ whole genome shotgun (WGS) entry which is preliminary data.</text>
</comment>
<proteinExistence type="inferred from homology"/>
<dbReference type="PROSITE" id="PS51668">
    <property type="entry name" value="TSAA_2"/>
    <property type="match status" value="1"/>
</dbReference>
<evidence type="ECO:0000256" key="4">
    <source>
        <dbReference type="ARBA" id="ARBA00022694"/>
    </source>
</evidence>
<keyword evidence="3" id="KW-0949">S-adenosyl-L-methionine</keyword>
<dbReference type="EMBL" id="JAHHUM010001808">
    <property type="protein sequence ID" value="KAK5608473.1"/>
    <property type="molecule type" value="Genomic_DNA"/>
</dbReference>
<comment type="catalytic activity">
    <reaction evidence="6">
        <text>N(6)-L-threonylcarbamoyladenosine(37) in tRNA + S-adenosyl-L-methionine = N(6)-methyl,N(6)-L-threonylcarbamoyladenosine(37) in tRNA + S-adenosyl-L-homocysteine + H(+)</text>
        <dbReference type="Rhea" id="RHEA:70027"/>
        <dbReference type="Rhea" id="RHEA-COMP:10163"/>
        <dbReference type="Rhea" id="RHEA-COMP:17808"/>
        <dbReference type="ChEBI" id="CHEBI:15378"/>
        <dbReference type="ChEBI" id="CHEBI:57856"/>
        <dbReference type="ChEBI" id="CHEBI:59789"/>
        <dbReference type="ChEBI" id="CHEBI:74418"/>
        <dbReference type="ChEBI" id="CHEBI:188470"/>
    </reaction>
    <physiologicalReaction direction="left-to-right" evidence="6">
        <dbReference type="Rhea" id="RHEA:70028"/>
    </physiologicalReaction>
</comment>
<organism evidence="12 13">
    <name type="scientific">Crenichthys baileyi</name>
    <name type="common">White River springfish</name>
    <dbReference type="NCBI Taxonomy" id="28760"/>
    <lineage>
        <taxon>Eukaryota</taxon>
        <taxon>Metazoa</taxon>
        <taxon>Chordata</taxon>
        <taxon>Craniata</taxon>
        <taxon>Vertebrata</taxon>
        <taxon>Euteleostomi</taxon>
        <taxon>Actinopterygii</taxon>
        <taxon>Neopterygii</taxon>
        <taxon>Teleostei</taxon>
        <taxon>Neoteleostei</taxon>
        <taxon>Acanthomorphata</taxon>
        <taxon>Ovalentaria</taxon>
        <taxon>Atherinomorphae</taxon>
        <taxon>Cyprinodontiformes</taxon>
        <taxon>Goodeidae</taxon>
        <taxon>Crenichthys</taxon>
    </lineage>
</organism>
<evidence type="ECO:0000259" key="11">
    <source>
        <dbReference type="PROSITE" id="PS51668"/>
    </source>
</evidence>
<gene>
    <name evidence="12" type="ORF">CRENBAI_025022</name>
</gene>
<dbReference type="NCBIfam" id="TIGR00104">
    <property type="entry name" value="tRNA_TsaA"/>
    <property type="match status" value="1"/>
</dbReference>
<feature type="coiled-coil region" evidence="9">
    <location>
        <begin position="12"/>
        <end position="39"/>
    </location>
</feature>
<dbReference type="Gene3D" id="3.30.2310.10">
    <property type="entry name" value="YaeB-like"/>
    <property type="match status" value="1"/>
</dbReference>
<keyword evidence="9" id="KW-0175">Coiled coil</keyword>
<accession>A0AAV9RHN7</accession>
<evidence type="ECO:0000256" key="3">
    <source>
        <dbReference type="ARBA" id="ARBA00022691"/>
    </source>
</evidence>
<dbReference type="InterPro" id="IPR023370">
    <property type="entry name" value="TrmO-like_N"/>
</dbReference>
<dbReference type="Gene3D" id="2.40.30.70">
    <property type="entry name" value="YaeB-like"/>
    <property type="match status" value="1"/>
</dbReference>
<dbReference type="AlphaFoldDB" id="A0AAV9RHN7"/>
<keyword evidence="4" id="KW-0819">tRNA processing</keyword>
<dbReference type="GO" id="GO:0008033">
    <property type="term" value="P:tRNA processing"/>
    <property type="evidence" value="ECO:0007669"/>
    <property type="project" value="UniProtKB-KW"/>
</dbReference>
<dbReference type="PANTHER" id="PTHR12818">
    <property type="entry name" value="TRNA (ADENINE(37)-N6)-METHYLTRANSFERASE"/>
    <property type="match status" value="1"/>
</dbReference>
<feature type="compositionally biased region" description="Polar residues" evidence="10">
    <location>
        <begin position="236"/>
        <end position="250"/>
    </location>
</feature>
<reference evidence="12 13" key="1">
    <citation type="submission" date="2021-06" db="EMBL/GenBank/DDBJ databases">
        <authorList>
            <person name="Palmer J.M."/>
        </authorList>
    </citation>
    <scope>NUCLEOTIDE SEQUENCE [LARGE SCALE GENOMIC DNA]</scope>
    <source>
        <strain evidence="12 13">MEX-2019</strain>
        <tissue evidence="12">Muscle</tissue>
    </source>
</reference>
<dbReference type="Pfam" id="PF01980">
    <property type="entry name" value="TrmO_N"/>
    <property type="match status" value="1"/>
</dbReference>
<evidence type="ECO:0000256" key="8">
    <source>
        <dbReference type="ARBA" id="ARBA00079732"/>
    </source>
</evidence>
<dbReference type="SUPFAM" id="SSF118196">
    <property type="entry name" value="YaeB-like"/>
    <property type="match status" value="1"/>
</dbReference>
<feature type="region of interest" description="Disordered" evidence="10">
    <location>
        <begin position="226"/>
        <end position="253"/>
    </location>
</feature>
<dbReference type="PANTHER" id="PTHR12818:SF0">
    <property type="entry name" value="TRNA (ADENINE(37)-N6)-METHYLTRANSFERASE"/>
    <property type="match status" value="1"/>
</dbReference>
<dbReference type="FunFam" id="3.30.2310.10:FF:000002">
    <property type="entry name" value="tRNA methyltransferase O"/>
    <property type="match status" value="1"/>
</dbReference>
<evidence type="ECO:0000256" key="10">
    <source>
        <dbReference type="SAM" id="MobiDB-lite"/>
    </source>
</evidence>
<dbReference type="InterPro" id="IPR036413">
    <property type="entry name" value="YaeB-like_sf"/>
</dbReference>
<keyword evidence="13" id="KW-1185">Reference proteome</keyword>